<evidence type="ECO:0000256" key="5">
    <source>
        <dbReference type="ARBA" id="ARBA00023273"/>
    </source>
</evidence>
<organism evidence="6">
    <name type="scientific">Anopheles atroparvus</name>
    <name type="common">European mosquito</name>
    <dbReference type="NCBI Taxonomy" id="41427"/>
    <lineage>
        <taxon>Eukaryota</taxon>
        <taxon>Metazoa</taxon>
        <taxon>Ecdysozoa</taxon>
        <taxon>Arthropoda</taxon>
        <taxon>Hexapoda</taxon>
        <taxon>Insecta</taxon>
        <taxon>Pterygota</taxon>
        <taxon>Neoptera</taxon>
        <taxon>Endopterygota</taxon>
        <taxon>Diptera</taxon>
        <taxon>Nematocera</taxon>
        <taxon>Culicoidea</taxon>
        <taxon>Culicidae</taxon>
        <taxon>Anophelinae</taxon>
        <taxon>Anopheles</taxon>
    </lineage>
</organism>
<keyword evidence="3" id="KW-0969">Cilium</keyword>
<evidence type="ECO:0000256" key="2">
    <source>
        <dbReference type="ARBA" id="ARBA00022490"/>
    </source>
</evidence>
<dbReference type="PANTHER" id="PTHR13159:SF0">
    <property type="entry name" value="RADIAL SPOKE HEAD 6 HOMOLOG A"/>
    <property type="match status" value="1"/>
</dbReference>
<keyword evidence="2" id="KW-0963">Cytoplasm</keyword>
<dbReference type="InterPro" id="IPR006802">
    <property type="entry name" value="Radial_spoke"/>
</dbReference>
<dbReference type="Pfam" id="PF04712">
    <property type="entry name" value="Radial_spoke"/>
    <property type="match status" value="2"/>
</dbReference>
<dbReference type="VEuPathDB" id="VectorBase:AATE017276"/>
<dbReference type="AlphaFoldDB" id="A0A182JFU1"/>
<comment type="subcellular location">
    <subcellularLocation>
        <location evidence="1">Cytoplasm</location>
        <location evidence="1">Cytoskeleton</location>
        <location evidence="1">Cilium axoneme</location>
    </subcellularLocation>
</comment>
<evidence type="ECO:0000313" key="6">
    <source>
        <dbReference type="EnsemblMetazoa" id="AATE017276-PA.1"/>
    </source>
</evidence>
<keyword evidence="4" id="KW-0206">Cytoskeleton</keyword>
<keyword evidence="5" id="KW-0966">Cell projection</keyword>
<protein>
    <submittedName>
        <fullName evidence="6">Uncharacterized protein</fullName>
    </submittedName>
</protein>
<accession>A0A182JFU1</accession>
<dbReference type="GO" id="GO:0001534">
    <property type="term" value="C:radial spoke"/>
    <property type="evidence" value="ECO:0007669"/>
    <property type="project" value="InterPro"/>
</dbReference>
<evidence type="ECO:0000256" key="3">
    <source>
        <dbReference type="ARBA" id="ARBA00023069"/>
    </source>
</evidence>
<dbReference type="GO" id="GO:0035082">
    <property type="term" value="P:axoneme assembly"/>
    <property type="evidence" value="ECO:0007669"/>
    <property type="project" value="TreeGrafter"/>
</dbReference>
<evidence type="ECO:0000256" key="1">
    <source>
        <dbReference type="ARBA" id="ARBA00004430"/>
    </source>
</evidence>
<name>A0A182JFU1_ANOAO</name>
<dbReference type="STRING" id="41427.A0A182JFU1"/>
<dbReference type="PANTHER" id="PTHR13159">
    <property type="entry name" value="RADIAL SPOKEHEAD-RELATED"/>
    <property type="match status" value="1"/>
</dbReference>
<dbReference type="EnsemblMetazoa" id="AATE017276-RA">
    <property type="protein sequence ID" value="AATE017276-PA.1"/>
    <property type="gene ID" value="AATE017276"/>
</dbReference>
<reference evidence="6" key="1">
    <citation type="submission" date="2022-08" db="UniProtKB">
        <authorList>
            <consortium name="EnsemblMetazoa"/>
        </authorList>
    </citation>
    <scope>IDENTIFICATION</scope>
    <source>
        <strain evidence="6">EBRO</strain>
    </source>
</reference>
<evidence type="ECO:0000256" key="4">
    <source>
        <dbReference type="ARBA" id="ARBA00023212"/>
    </source>
</evidence>
<dbReference type="GO" id="GO:0060294">
    <property type="term" value="P:cilium movement involved in cell motility"/>
    <property type="evidence" value="ECO:0007669"/>
    <property type="project" value="InterPro"/>
</dbReference>
<proteinExistence type="predicted"/>
<sequence>MYPIRKHCCPAKSDEMVITCTPKQPDASAQKQYTHAQHILNALTQIKTEKIRLHPELSLLIKRGLNPMGRDLPYGYDYFISAQISRTQRNDSEVKSCQFWGVVRALGCDYYILELEHREKSVDYCAQRDPCAGETHHTTKESTATLHRGRLERLQVEVRLNSRSYLVSENPCTKPWQRLPPVTMEQLKAVEGLRVFLAGNLKAKVRQVGQPFDGLEENLLRALIAKISAYRDGHIDASETNISLVKCLSGMYGSVTGFNHELLLERSEHWCERNEHGLQYWSSETWPGLSAFIDGEQFRCCYFGWGLERLTHWYSPIVRIPEMQEEYVAELNQNGDYKQDTELQTELTQSIDIVHELKE</sequence>